<proteinExistence type="predicted"/>
<dbReference type="KEGG" id="cthd:CDO33_07260"/>
<gene>
    <name evidence="4" type="ORF">CDQ84_17820</name>
</gene>
<organism evidence="4 5">
    <name type="scientific">Clostridium thermosuccinogenes</name>
    <dbReference type="NCBI Taxonomy" id="84032"/>
    <lineage>
        <taxon>Bacteria</taxon>
        <taxon>Bacillati</taxon>
        <taxon>Bacillota</taxon>
        <taxon>Clostridia</taxon>
        <taxon>Eubacteriales</taxon>
        <taxon>Clostridiaceae</taxon>
        <taxon>Clostridium</taxon>
    </lineage>
</organism>
<dbReference type="AlphaFoldDB" id="A0A2K2F2S5"/>
<accession>A0A2K2F2S5</accession>
<dbReference type="PANTHER" id="PTHR10434:SF11">
    <property type="entry name" value="1-ACYL-SN-GLYCEROL-3-PHOSPHATE ACYLTRANSFERASE"/>
    <property type="match status" value="1"/>
</dbReference>
<feature type="domain" description="Phospholipid/glycerol acyltransferase" evidence="3">
    <location>
        <begin position="33"/>
        <end position="147"/>
    </location>
</feature>
<evidence type="ECO:0000256" key="1">
    <source>
        <dbReference type="ARBA" id="ARBA00022679"/>
    </source>
</evidence>
<evidence type="ECO:0000259" key="3">
    <source>
        <dbReference type="SMART" id="SM00563"/>
    </source>
</evidence>
<dbReference type="OrthoDB" id="9803035at2"/>
<dbReference type="SMART" id="SM00563">
    <property type="entry name" value="PlsC"/>
    <property type="match status" value="1"/>
</dbReference>
<keyword evidence="5" id="KW-1185">Reference proteome</keyword>
<name>A0A2K2F2S5_9CLOT</name>
<dbReference type="SUPFAM" id="SSF69593">
    <property type="entry name" value="Glycerol-3-phosphate (1)-acyltransferase"/>
    <property type="match status" value="1"/>
</dbReference>
<dbReference type="Proteomes" id="UP000236151">
    <property type="component" value="Unassembled WGS sequence"/>
</dbReference>
<reference evidence="4 5" key="1">
    <citation type="submission" date="2017-06" db="EMBL/GenBank/DDBJ databases">
        <title>Investigating the central metabolism of Clostridium thermosuccinogenes.</title>
        <authorList>
            <person name="Koendjbiharie J.G."/>
            <person name="van Kranenburg R."/>
        </authorList>
    </citation>
    <scope>NUCLEOTIDE SEQUENCE [LARGE SCALE GENOMIC DNA]</scope>
    <source>
        <strain evidence="4 5">DSM 5806</strain>
    </source>
</reference>
<dbReference type="GO" id="GO:0003841">
    <property type="term" value="F:1-acylglycerol-3-phosphate O-acyltransferase activity"/>
    <property type="evidence" value="ECO:0007669"/>
    <property type="project" value="TreeGrafter"/>
</dbReference>
<keyword evidence="1 4" id="KW-0808">Transferase</keyword>
<comment type="caution">
    <text evidence="4">The sequence shown here is derived from an EMBL/GenBank/DDBJ whole genome shotgun (WGS) entry which is preliminary data.</text>
</comment>
<dbReference type="RefSeq" id="WP_103083093.1">
    <property type="nucleotide sequence ID" value="NZ_CP021850.1"/>
</dbReference>
<evidence type="ECO:0000313" key="5">
    <source>
        <dbReference type="Proteomes" id="UP000236151"/>
    </source>
</evidence>
<protein>
    <submittedName>
        <fullName evidence="4">1-acyl-sn-glycerol-3-phosphate acyltransferase</fullName>
    </submittedName>
</protein>
<dbReference type="Pfam" id="PF01553">
    <property type="entry name" value="Acyltransferase"/>
    <property type="match status" value="1"/>
</dbReference>
<evidence type="ECO:0000256" key="2">
    <source>
        <dbReference type="ARBA" id="ARBA00023315"/>
    </source>
</evidence>
<evidence type="ECO:0000313" key="4">
    <source>
        <dbReference type="EMBL" id="PNT95016.1"/>
    </source>
</evidence>
<keyword evidence="2 4" id="KW-0012">Acyltransferase</keyword>
<dbReference type="GO" id="GO:0006654">
    <property type="term" value="P:phosphatidic acid biosynthetic process"/>
    <property type="evidence" value="ECO:0007669"/>
    <property type="project" value="TreeGrafter"/>
</dbReference>
<dbReference type="CDD" id="cd07989">
    <property type="entry name" value="LPLAT_AGPAT-like"/>
    <property type="match status" value="1"/>
</dbReference>
<dbReference type="EMBL" id="NIOJ01000079">
    <property type="protein sequence ID" value="PNT95016.1"/>
    <property type="molecule type" value="Genomic_DNA"/>
</dbReference>
<dbReference type="PANTHER" id="PTHR10434">
    <property type="entry name" value="1-ACYL-SN-GLYCEROL-3-PHOSPHATE ACYLTRANSFERASE"/>
    <property type="match status" value="1"/>
</dbReference>
<dbReference type="InterPro" id="IPR002123">
    <property type="entry name" value="Plipid/glycerol_acylTrfase"/>
</dbReference>
<sequence length="197" mass="22319">MLGIVRILVTTYFKLFYRVEVKGLENVPEKGPVLLCANHLGQMDMFFIGYKLNRLVRWVAKAELFKNPLLSAVITWLGAVPINRGKTDVSSVKNIFKLLDEGEIVGIFPEGTRTRGKDRTKIVVKPAFVRYALESGSPVLPVALEGSYRWFSKVKVIFGKPFYLGSGTDKDKKYSKEELSEYSKKVMDSIYGLLEEK</sequence>